<evidence type="ECO:0000313" key="2">
    <source>
        <dbReference type="EMBL" id="CAJ0599168.1"/>
    </source>
</evidence>
<organism evidence="2 3">
    <name type="scientific">Cylicocyclus nassatus</name>
    <name type="common">Nematode worm</name>
    <dbReference type="NCBI Taxonomy" id="53992"/>
    <lineage>
        <taxon>Eukaryota</taxon>
        <taxon>Metazoa</taxon>
        <taxon>Ecdysozoa</taxon>
        <taxon>Nematoda</taxon>
        <taxon>Chromadorea</taxon>
        <taxon>Rhabditida</taxon>
        <taxon>Rhabditina</taxon>
        <taxon>Rhabditomorpha</taxon>
        <taxon>Strongyloidea</taxon>
        <taxon>Strongylidae</taxon>
        <taxon>Cylicocyclus</taxon>
    </lineage>
</organism>
<dbReference type="AlphaFoldDB" id="A0AA36GW40"/>
<reference evidence="2" key="1">
    <citation type="submission" date="2023-07" db="EMBL/GenBank/DDBJ databases">
        <authorList>
            <consortium name="CYATHOMIX"/>
        </authorList>
    </citation>
    <scope>NUCLEOTIDE SEQUENCE</scope>
    <source>
        <strain evidence="2">N/A</strain>
    </source>
</reference>
<comment type="caution">
    <text evidence="2">The sequence shown here is derived from an EMBL/GenBank/DDBJ whole genome shotgun (WGS) entry which is preliminary data.</text>
</comment>
<name>A0AA36GW40_CYLNA</name>
<proteinExistence type="predicted"/>
<evidence type="ECO:0000256" key="1">
    <source>
        <dbReference type="SAM" id="MobiDB-lite"/>
    </source>
</evidence>
<feature type="compositionally biased region" description="Low complexity" evidence="1">
    <location>
        <begin position="34"/>
        <end position="46"/>
    </location>
</feature>
<dbReference type="EMBL" id="CATQJL010000223">
    <property type="protein sequence ID" value="CAJ0599168.1"/>
    <property type="molecule type" value="Genomic_DNA"/>
</dbReference>
<accession>A0AA36GW40</accession>
<gene>
    <name evidence="2" type="ORF">CYNAS_LOCUS11151</name>
</gene>
<evidence type="ECO:0000313" key="3">
    <source>
        <dbReference type="Proteomes" id="UP001176961"/>
    </source>
</evidence>
<keyword evidence="3" id="KW-1185">Reference proteome</keyword>
<protein>
    <submittedName>
        <fullName evidence="2">Uncharacterized protein</fullName>
    </submittedName>
</protein>
<dbReference type="Proteomes" id="UP001176961">
    <property type="component" value="Unassembled WGS sequence"/>
</dbReference>
<feature type="compositionally biased region" description="Polar residues" evidence="1">
    <location>
        <begin position="76"/>
        <end position="87"/>
    </location>
</feature>
<feature type="region of interest" description="Disordered" evidence="1">
    <location>
        <begin position="28"/>
        <end position="146"/>
    </location>
</feature>
<sequence>MAEAKGLRGKMADVMACLVVDGEYSVVDEQRPLNVINSSKSSNNVNRPQSPEAHPAARKRYAPPPPQPTTKAQVEPDTQPTTSSSIDSLEPTFGERHRRKEEDRGRRQPFPAGARAPGGAVRKKSHSRYLESVTAAPADRRSGHYSTAIAGCEDTAAPRQAGRYLPLPRWQRL</sequence>
<feature type="compositionally biased region" description="Low complexity" evidence="1">
    <location>
        <begin position="108"/>
        <end position="120"/>
    </location>
</feature>